<reference evidence="1" key="1">
    <citation type="submission" date="2023-04" db="EMBL/GenBank/DDBJ databases">
        <title>Genome Encyclopedia of Bacteria and Archaea VI: Functional Genomics of Type Strains.</title>
        <authorList>
            <person name="Whitman W."/>
        </authorList>
    </citation>
    <scope>NUCLEOTIDE SEQUENCE</scope>
    <source>
        <strain evidence="1">Enz.4-51</strain>
    </source>
</reference>
<dbReference type="AlphaFoldDB" id="A0AA43M774"/>
<dbReference type="EMBL" id="JARXYA010000003">
    <property type="protein sequence ID" value="MDH6503416.1"/>
    <property type="molecule type" value="Genomic_DNA"/>
</dbReference>
<protein>
    <recommendedName>
        <fullName evidence="3">DUF3108 domain-containing protein</fullName>
    </recommendedName>
</protein>
<evidence type="ECO:0000313" key="1">
    <source>
        <dbReference type="EMBL" id="MDH6503416.1"/>
    </source>
</evidence>
<dbReference type="InterPro" id="IPR021457">
    <property type="entry name" value="DUF3108"/>
</dbReference>
<organism evidence="1 2">
    <name type="scientific">Polynucleobacter sphagniphilus</name>
    <dbReference type="NCBI Taxonomy" id="1743169"/>
    <lineage>
        <taxon>Bacteria</taxon>
        <taxon>Pseudomonadati</taxon>
        <taxon>Pseudomonadota</taxon>
        <taxon>Betaproteobacteria</taxon>
        <taxon>Burkholderiales</taxon>
        <taxon>Burkholderiaceae</taxon>
        <taxon>Polynucleobacter</taxon>
    </lineage>
</organism>
<evidence type="ECO:0008006" key="3">
    <source>
        <dbReference type="Google" id="ProtNLM"/>
    </source>
</evidence>
<name>A0AA43M774_9BURK</name>
<keyword evidence="2" id="KW-1185">Reference proteome</keyword>
<dbReference type="Pfam" id="PF11306">
    <property type="entry name" value="DUF3108"/>
    <property type="match status" value="1"/>
</dbReference>
<gene>
    <name evidence="1" type="ORF">M2127_000706</name>
</gene>
<accession>A0AA43M774</accession>
<dbReference type="Proteomes" id="UP001161160">
    <property type="component" value="Unassembled WGS sequence"/>
</dbReference>
<proteinExistence type="predicted"/>
<sequence>MLSLLGHFLLFFGLPFYQIIYTEPTEDGVLKAELKVEPPTKIKMSRHAAKRVSSNTSQIGLPSNIIGEDLLEQGDSTNQKGQAFRLPEPGIFYFDAYVDGQLYQRGELRWFVDGNNYHLSINIPYAFVGPFVFESRGTVDSYGLAPAIYWSQRGSNAPRFSRFDRDGLGAGKMYFSEKPDYTPDLLPGTQDRFSLMFQFASLLNGSDKIDEPESVRSVPVVDYNSLELWQFKSYGEVISEDVPTLGLSKIRHYALIARENDPYKRQIDFWLAKDLDWLPGRIRSKEANGRVLELIFKQKSPAPSQGGDL</sequence>
<comment type="caution">
    <text evidence="1">The sequence shown here is derived from an EMBL/GenBank/DDBJ whole genome shotgun (WGS) entry which is preliminary data.</text>
</comment>
<evidence type="ECO:0000313" key="2">
    <source>
        <dbReference type="Proteomes" id="UP001161160"/>
    </source>
</evidence>